<dbReference type="InterPro" id="IPR001296">
    <property type="entry name" value="Glyco_trans_1"/>
</dbReference>
<organism evidence="3 4">
    <name type="scientific">Oryzicola mucosus</name>
    <dbReference type="NCBI Taxonomy" id="2767425"/>
    <lineage>
        <taxon>Bacteria</taxon>
        <taxon>Pseudomonadati</taxon>
        <taxon>Pseudomonadota</taxon>
        <taxon>Alphaproteobacteria</taxon>
        <taxon>Hyphomicrobiales</taxon>
        <taxon>Phyllobacteriaceae</taxon>
        <taxon>Oryzicola</taxon>
    </lineage>
</organism>
<dbReference type="GO" id="GO:0016757">
    <property type="term" value="F:glycosyltransferase activity"/>
    <property type="evidence" value="ECO:0007669"/>
    <property type="project" value="InterPro"/>
</dbReference>
<dbReference type="InterPro" id="IPR050194">
    <property type="entry name" value="Glycosyltransferase_grp1"/>
</dbReference>
<proteinExistence type="predicted"/>
<name>A0A8J6PYF1_9HYPH</name>
<comment type="caution">
    <text evidence="3">The sequence shown here is derived from an EMBL/GenBank/DDBJ whole genome shotgun (WGS) entry which is preliminary data.</text>
</comment>
<reference evidence="3" key="1">
    <citation type="submission" date="2020-09" db="EMBL/GenBank/DDBJ databases">
        <title>Genome seq and assembly of Tianweitania sp.</title>
        <authorList>
            <person name="Chhetri G."/>
        </authorList>
    </citation>
    <scope>NUCLEOTIDE SEQUENCE</scope>
    <source>
        <strain evidence="3">Rool2</strain>
    </source>
</reference>
<evidence type="ECO:0000259" key="2">
    <source>
        <dbReference type="Pfam" id="PF13579"/>
    </source>
</evidence>
<evidence type="ECO:0000313" key="3">
    <source>
        <dbReference type="EMBL" id="MBD0413480.1"/>
    </source>
</evidence>
<dbReference type="Proteomes" id="UP000643405">
    <property type="component" value="Unassembled WGS sequence"/>
</dbReference>
<dbReference type="PANTHER" id="PTHR45947">
    <property type="entry name" value="SULFOQUINOVOSYL TRANSFERASE SQD2"/>
    <property type="match status" value="1"/>
</dbReference>
<gene>
    <name evidence="3" type="ORF">ICI42_02265</name>
</gene>
<dbReference type="Gene3D" id="3.40.50.2000">
    <property type="entry name" value="Glycogen Phosphorylase B"/>
    <property type="match status" value="2"/>
</dbReference>
<dbReference type="PANTHER" id="PTHR45947:SF14">
    <property type="entry name" value="SLL1723 PROTEIN"/>
    <property type="match status" value="1"/>
</dbReference>
<dbReference type="Pfam" id="PF13579">
    <property type="entry name" value="Glyco_trans_4_4"/>
    <property type="match status" value="1"/>
</dbReference>
<feature type="domain" description="Glycosyl transferase family 1" evidence="1">
    <location>
        <begin position="231"/>
        <end position="378"/>
    </location>
</feature>
<dbReference type="AlphaFoldDB" id="A0A8J6PYF1"/>
<feature type="domain" description="Glycosyltransferase subfamily 4-like N-terminal" evidence="2">
    <location>
        <begin position="40"/>
        <end position="215"/>
    </location>
</feature>
<dbReference type="SUPFAM" id="SSF53756">
    <property type="entry name" value="UDP-Glycosyltransferase/glycogen phosphorylase"/>
    <property type="match status" value="1"/>
</dbReference>
<evidence type="ECO:0000259" key="1">
    <source>
        <dbReference type="Pfam" id="PF00534"/>
    </source>
</evidence>
<dbReference type="EMBL" id="JACVVX010000001">
    <property type="protein sequence ID" value="MBD0413480.1"/>
    <property type="molecule type" value="Genomic_DNA"/>
</dbReference>
<dbReference type="RefSeq" id="WP_188162913.1">
    <property type="nucleotide sequence ID" value="NZ_JACVVX010000001.1"/>
</dbReference>
<sequence>MQPLKSKDTALRRANAADGALDIFVITPWFPNRPGGWPAPFIAESVGALAEMGHRVRVAVLRGIVPNFLERFAPREHQGKIDTAAFHSLERLETSRYLALPRGFLRRLTNLALDGTVKRSLQRAFKDRRPDVLIVHSEGLASGAVEIAGTIGLPVIVVLHGENTNREYISGGQQVERFRRSLSAADRLVIVGEPLRAYAAKLAGRADHVCVVWNGVRPPPKTRVVPVPDCKPLELITVSNLQEGKGVDLLVAALHRLCLAGVAHWRLTVIGEGPEKPALRHQVDAANLGDHVRFLGAQSNTRVLDELAQCDVFVLPSYREAFGVAYLEAMAAGLLTVGVRGQGPAQFIVDGETGLLVEPRSVDALVQTLEPILQQADRTAWRRIAAQGASYAATQATWQAHASRMTDLIRTVVAENTSRPSTVSLSTSRVVAP</sequence>
<dbReference type="Pfam" id="PF00534">
    <property type="entry name" value="Glycos_transf_1"/>
    <property type="match status" value="1"/>
</dbReference>
<accession>A0A8J6PYF1</accession>
<dbReference type="InterPro" id="IPR028098">
    <property type="entry name" value="Glyco_trans_4-like_N"/>
</dbReference>
<protein>
    <submittedName>
        <fullName evidence="3">Glycosyltransferase</fullName>
    </submittedName>
</protein>
<keyword evidence="4" id="KW-1185">Reference proteome</keyword>
<evidence type="ECO:0000313" key="4">
    <source>
        <dbReference type="Proteomes" id="UP000643405"/>
    </source>
</evidence>